<gene>
    <name evidence="7" type="ORF">C7383_103293</name>
</gene>
<dbReference type="Gene3D" id="3.40.190.10">
    <property type="entry name" value="Periplasmic binding protein-like II"/>
    <property type="match status" value="1"/>
</dbReference>
<evidence type="ECO:0000256" key="4">
    <source>
        <dbReference type="ARBA" id="ARBA00023139"/>
    </source>
</evidence>
<evidence type="ECO:0000256" key="3">
    <source>
        <dbReference type="ARBA" id="ARBA00023136"/>
    </source>
</evidence>
<dbReference type="PANTHER" id="PTHR43649">
    <property type="entry name" value="ARABINOSE-BINDING PROTEIN-RELATED"/>
    <property type="match status" value="1"/>
</dbReference>
<dbReference type="RefSeq" id="WP_187374336.1">
    <property type="nucleotide sequence ID" value="NZ_CABJAT010000007.1"/>
</dbReference>
<keyword evidence="5" id="KW-0449">Lipoprotein</keyword>
<dbReference type="EMBL" id="QGGY01000003">
    <property type="protein sequence ID" value="PWJ77448.1"/>
    <property type="molecule type" value="Genomic_DNA"/>
</dbReference>
<evidence type="ECO:0000313" key="8">
    <source>
        <dbReference type="Proteomes" id="UP000245412"/>
    </source>
</evidence>
<evidence type="ECO:0000256" key="6">
    <source>
        <dbReference type="SAM" id="SignalP"/>
    </source>
</evidence>
<sequence>MNNKMMKWNWKRIAAAGMAVSLAGAALSGCAGKADAAKTEETAAKTENTGAVRTKASDGGESVTLKFWKASANDERNAWWEETIAKFEAENPGIEIEYLGVAGDDSAFNQKLDMAFAAGEMPDVISTYCEANYITRELLEPLDSYFENWESRDQIPEVYLEQVRAMDYASEDKKLYTIPFGGNVQCMYARPDILKESGLDIPGTWDEFFTAAETATDKEQGLYGYVIRGGSGGANALEMLMYSYSGITDFFIDDKCTLNDPRNVEFVERFLGNYGVLTSEDDINKGWPEMAAQYQSGKAVLMMHNLGSAQANYEAFKNDENVIKAVPLPKGVDGKLTLPTSKPAGNMITAASEHKEEAWKFVSWLAEKEQASAYEQMMGNLPVNSEAIKDSWVQDISYMKMGADAYTSPDSQFCSFPYYLPNFTNIETNYAMPNMQKVLLGQMEVQEFMDGWAAELQKEYDKVVLGK</sequence>
<keyword evidence="3" id="KW-0472">Membrane</keyword>
<feature type="chain" id="PRO_5044495426" evidence="6">
    <location>
        <begin position="37"/>
        <end position="467"/>
    </location>
</feature>
<dbReference type="PROSITE" id="PS51257">
    <property type="entry name" value="PROKAR_LIPOPROTEIN"/>
    <property type="match status" value="1"/>
</dbReference>
<dbReference type="AlphaFoldDB" id="A0AB73T714"/>
<keyword evidence="8" id="KW-1185">Reference proteome</keyword>
<reference evidence="7 8" key="1">
    <citation type="submission" date="2018-05" db="EMBL/GenBank/DDBJ databases">
        <authorList>
            <person name="Goeker M."/>
            <person name="Huntemann M."/>
            <person name="Clum A."/>
            <person name="Pillay M."/>
            <person name="Palaniappan K."/>
            <person name="Varghese N."/>
            <person name="Mikhailova N."/>
            <person name="Stamatis D."/>
            <person name="Reddy T."/>
            <person name="Daum C."/>
            <person name="Shapiro N."/>
            <person name="Ivanova N."/>
            <person name="Kyrpides N."/>
            <person name="Woyke T."/>
        </authorList>
    </citation>
    <scope>NUCLEOTIDE SEQUENCE [LARGE SCALE GENOMIC DNA]</scope>
    <source>
        <strain evidence="7 8">DSM 26524</strain>
    </source>
</reference>
<keyword evidence="1" id="KW-1003">Cell membrane</keyword>
<name>A0AB73T714_9FIRM</name>
<comment type="caution">
    <text evidence="7">The sequence shown here is derived from an EMBL/GenBank/DDBJ whole genome shotgun (WGS) entry which is preliminary data.</text>
</comment>
<evidence type="ECO:0000313" key="7">
    <source>
        <dbReference type="EMBL" id="PWJ77448.1"/>
    </source>
</evidence>
<evidence type="ECO:0000256" key="5">
    <source>
        <dbReference type="ARBA" id="ARBA00023288"/>
    </source>
</evidence>
<organism evidence="7 8">
    <name type="scientific">Murimonas intestini</name>
    <dbReference type="NCBI Taxonomy" id="1337051"/>
    <lineage>
        <taxon>Bacteria</taxon>
        <taxon>Bacillati</taxon>
        <taxon>Bacillota</taxon>
        <taxon>Clostridia</taxon>
        <taxon>Lachnospirales</taxon>
        <taxon>Lachnospiraceae</taxon>
        <taxon>Murimonas</taxon>
    </lineage>
</organism>
<dbReference type="InterPro" id="IPR006059">
    <property type="entry name" value="SBP"/>
</dbReference>
<proteinExistence type="predicted"/>
<keyword evidence="2 6" id="KW-0732">Signal</keyword>
<dbReference type="SUPFAM" id="SSF53850">
    <property type="entry name" value="Periplasmic binding protein-like II"/>
    <property type="match status" value="1"/>
</dbReference>
<evidence type="ECO:0000256" key="1">
    <source>
        <dbReference type="ARBA" id="ARBA00022475"/>
    </source>
</evidence>
<feature type="signal peptide" evidence="6">
    <location>
        <begin position="1"/>
        <end position="36"/>
    </location>
</feature>
<dbReference type="CDD" id="cd13585">
    <property type="entry name" value="PBP2_TMBP_like"/>
    <property type="match status" value="1"/>
</dbReference>
<dbReference type="Proteomes" id="UP000245412">
    <property type="component" value="Unassembled WGS sequence"/>
</dbReference>
<evidence type="ECO:0000256" key="2">
    <source>
        <dbReference type="ARBA" id="ARBA00022729"/>
    </source>
</evidence>
<protein>
    <submittedName>
        <fullName evidence="7">Carbohydrate ABC transporter substrate-binding protein (CUT1 family)</fullName>
    </submittedName>
</protein>
<accession>A0AB73T714</accession>
<dbReference type="Pfam" id="PF01547">
    <property type="entry name" value="SBP_bac_1"/>
    <property type="match status" value="1"/>
</dbReference>
<dbReference type="PANTHER" id="PTHR43649:SF33">
    <property type="entry name" value="POLYGALACTURONAN_RHAMNOGALACTURONAN-BINDING PROTEIN YTCQ"/>
    <property type="match status" value="1"/>
</dbReference>
<dbReference type="InterPro" id="IPR050490">
    <property type="entry name" value="Bact_solute-bd_prot1"/>
</dbReference>
<keyword evidence="4" id="KW-0564">Palmitate</keyword>